<keyword evidence="2" id="KW-0378">Hydrolase</keyword>
<dbReference type="RefSeq" id="WP_024006672.1">
    <property type="nucleotide sequence ID" value="NZ_KI650981.1"/>
</dbReference>
<feature type="domain" description="AB hydrolase-1" evidence="1">
    <location>
        <begin position="33"/>
        <end position="256"/>
    </location>
</feature>
<evidence type="ECO:0000313" key="3">
    <source>
        <dbReference type="Proteomes" id="UP000018733"/>
    </source>
</evidence>
<sequence>MADKQLIDVSYNEKTLSIEYQLLHPERIDRPLLVFLHEGLGSVAMWKDWPAKVCSVLQCRGLVFSRYGYGKSTPRPAQEKWLPDFMHHQAQQFMPAFFEALDIDTRRDRPILVGHSDGASIALLYAATFPDQIQALIVMAPHLFVEDATIQNIELAKSAYLSSDLPEKLARYHDNVDSAFWGWNDVWLSASFREWTIEDEVAQIRCPVLAIQGREDEYGSLAQIEGIAERAPDVQLYVIDDCRHSPHRDKPEQTTDAIAAFVRGLS</sequence>
<dbReference type="GO" id="GO:0016787">
    <property type="term" value="F:hydrolase activity"/>
    <property type="evidence" value="ECO:0007669"/>
    <property type="project" value="UniProtKB-KW"/>
</dbReference>
<dbReference type="SUPFAM" id="SSF53474">
    <property type="entry name" value="alpha/beta-Hydrolases"/>
    <property type="match status" value="1"/>
</dbReference>
<keyword evidence="3" id="KW-1185">Reference proteome</keyword>
<dbReference type="InterPro" id="IPR050266">
    <property type="entry name" value="AB_hydrolase_sf"/>
</dbReference>
<dbReference type="Gene3D" id="3.40.50.1820">
    <property type="entry name" value="alpha/beta hydrolase"/>
    <property type="match status" value="1"/>
</dbReference>
<accession>V8QQL7</accession>
<proteinExistence type="predicted"/>
<dbReference type="AlphaFoldDB" id="V8QQL7"/>
<dbReference type="OrthoDB" id="135231at2"/>
<dbReference type="PANTHER" id="PTHR43798:SF33">
    <property type="entry name" value="HYDROLASE, PUTATIVE (AFU_ORTHOLOGUE AFUA_2G14860)-RELATED"/>
    <property type="match status" value="1"/>
</dbReference>
<name>V8QQL7_9BURK</name>
<comment type="caution">
    <text evidence="2">The sequence shown here is derived from an EMBL/GenBank/DDBJ whole genome shotgun (WGS) entry which is preliminary data.</text>
</comment>
<organism evidence="2 3">
    <name type="scientific">Advenella kashmirensis W13003</name>
    <dbReference type="NCBI Taxonomy" id="1424334"/>
    <lineage>
        <taxon>Bacteria</taxon>
        <taxon>Pseudomonadati</taxon>
        <taxon>Pseudomonadota</taxon>
        <taxon>Betaproteobacteria</taxon>
        <taxon>Burkholderiales</taxon>
        <taxon>Alcaligenaceae</taxon>
    </lineage>
</organism>
<dbReference type="EMBL" id="AYXT01000012">
    <property type="protein sequence ID" value="ETF01289.1"/>
    <property type="molecule type" value="Genomic_DNA"/>
</dbReference>
<dbReference type="STRING" id="1424334.W822_18700"/>
<dbReference type="PATRIC" id="fig|1424334.3.peg.3754"/>
<dbReference type="Proteomes" id="UP000018733">
    <property type="component" value="Unassembled WGS sequence"/>
</dbReference>
<reference evidence="2 3" key="1">
    <citation type="journal article" date="2014" name="Genome Announc.">
        <title>Draft Genome Sequence of Advenella kashmirensis Strain W13003, a Polycyclic Aromatic Hydrocarbon-Degrading Bacterium.</title>
        <authorList>
            <person name="Wang X."/>
            <person name="Jin D."/>
            <person name="Zhou L."/>
            <person name="Wu L."/>
            <person name="An W."/>
            <person name="Zhao L."/>
        </authorList>
    </citation>
    <scope>NUCLEOTIDE SEQUENCE [LARGE SCALE GENOMIC DNA]</scope>
    <source>
        <strain evidence="2 3">W13003</strain>
    </source>
</reference>
<evidence type="ECO:0000313" key="2">
    <source>
        <dbReference type="EMBL" id="ETF01289.1"/>
    </source>
</evidence>
<protein>
    <submittedName>
        <fullName evidence="2">Alpha/beta hydrolase</fullName>
    </submittedName>
</protein>
<dbReference type="PANTHER" id="PTHR43798">
    <property type="entry name" value="MONOACYLGLYCEROL LIPASE"/>
    <property type="match status" value="1"/>
</dbReference>
<dbReference type="eggNOG" id="COG1073">
    <property type="taxonomic scope" value="Bacteria"/>
</dbReference>
<gene>
    <name evidence="2" type="ORF">W822_18700</name>
</gene>
<dbReference type="Pfam" id="PF12697">
    <property type="entry name" value="Abhydrolase_6"/>
    <property type="match status" value="1"/>
</dbReference>
<dbReference type="InterPro" id="IPR029058">
    <property type="entry name" value="AB_hydrolase_fold"/>
</dbReference>
<dbReference type="HOGENOM" id="CLU_020336_26_0_4"/>
<dbReference type="GO" id="GO:0016020">
    <property type="term" value="C:membrane"/>
    <property type="evidence" value="ECO:0007669"/>
    <property type="project" value="TreeGrafter"/>
</dbReference>
<dbReference type="InterPro" id="IPR000073">
    <property type="entry name" value="AB_hydrolase_1"/>
</dbReference>
<evidence type="ECO:0000259" key="1">
    <source>
        <dbReference type="Pfam" id="PF12697"/>
    </source>
</evidence>